<comment type="subcellular location">
    <subcellularLocation>
        <location evidence="1">Nucleus</location>
    </subcellularLocation>
</comment>
<reference evidence="9" key="1">
    <citation type="submission" date="2015-06" db="EMBL/GenBank/DDBJ databases">
        <authorList>
            <person name="Hoefler B.C."/>
            <person name="Straight P.D."/>
        </authorList>
    </citation>
    <scope>NUCLEOTIDE SEQUENCE</scope>
</reference>
<dbReference type="InterPro" id="IPR031176">
    <property type="entry name" value="ELL/occludin"/>
</dbReference>
<evidence type="ECO:0000256" key="6">
    <source>
        <dbReference type="PROSITE-ProRule" id="PRU01324"/>
    </source>
</evidence>
<dbReference type="EMBL" id="GDHF01021640">
    <property type="protein sequence ID" value="JAI30674.1"/>
    <property type="molecule type" value="Transcribed_RNA"/>
</dbReference>
<dbReference type="SUPFAM" id="SSF144292">
    <property type="entry name" value="occludin/ELL-like"/>
    <property type="match status" value="1"/>
</dbReference>
<evidence type="ECO:0000256" key="4">
    <source>
        <dbReference type="ARBA" id="ARBA00023163"/>
    </source>
</evidence>
<comment type="similarity">
    <text evidence="2 6">Belongs to the ELL/occludin family.</text>
</comment>
<evidence type="ECO:0000256" key="3">
    <source>
        <dbReference type="ARBA" id="ARBA00023015"/>
    </source>
</evidence>
<dbReference type="PANTHER" id="PTHR23288">
    <property type="entry name" value="OCCLUDIN AND RNA POLYMERASE II ELONGATION FACTOR ELL"/>
    <property type="match status" value="1"/>
</dbReference>
<dbReference type="PROSITE" id="PS51980">
    <property type="entry name" value="OCEL"/>
    <property type="match status" value="1"/>
</dbReference>
<feature type="region of interest" description="Disordered" evidence="7">
    <location>
        <begin position="138"/>
        <end position="200"/>
    </location>
</feature>
<feature type="non-terminal residue" evidence="9">
    <location>
        <position position="1"/>
    </location>
</feature>
<name>A0A0K8UVF6_BACLA</name>
<dbReference type="PANTHER" id="PTHR23288:SF17">
    <property type="entry name" value="RNA POLYMERASE II ELONGATION FACTOR ELL"/>
    <property type="match status" value="1"/>
</dbReference>
<dbReference type="Gene3D" id="6.10.140.340">
    <property type="match status" value="1"/>
</dbReference>
<dbReference type="GO" id="GO:0042795">
    <property type="term" value="P:snRNA transcription by RNA polymerase II"/>
    <property type="evidence" value="ECO:0007669"/>
    <property type="project" value="TreeGrafter"/>
</dbReference>
<dbReference type="AlphaFoldDB" id="A0A0K8UVF6"/>
<keyword evidence="5" id="KW-0539">Nucleus</keyword>
<keyword evidence="9" id="KW-0251">Elongation factor</keyword>
<evidence type="ECO:0000256" key="1">
    <source>
        <dbReference type="ARBA" id="ARBA00004123"/>
    </source>
</evidence>
<dbReference type="Gene3D" id="1.10.10.2670">
    <property type="entry name" value="E3 ubiquitin-protein ligase"/>
    <property type="match status" value="1"/>
</dbReference>
<evidence type="ECO:0000259" key="8">
    <source>
        <dbReference type="PROSITE" id="PS51980"/>
    </source>
</evidence>
<dbReference type="InterPro" id="IPR036390">
    <property type="entry name" value="WH_DNA-bd_sf"/>
</dbReference>
<feature type="domain" description="OCEL" evidence="8">
    <location>
        <begin position="228"/>
        <end position="336"/>
    </location>
</feature>
<keyword evidence="9" id="KW-0648">Protein biosynthesis</keyword>
<protein>
    <submittedName>
        <fullName evidence="9">RNA polymerase II elongation factor ELL2</fullName>
    </submittedName>
</protein>
<accession>A0A0K8UVF6</accession>
<keyword evidence="3" id="KW-0805">Transcription regulation</keyword>
<dbReference type="GO" id="GO:0006368">
    <property type="term" value="P:transcription elongation by RNA polymerase II"/>
    <property type="evidence" value="ECO:0007669"/>
    <property type="project" value="InterPro"/>
</dbReference>
<evidence type="ECO:0000313" key="9">
    <source>
        <dbReference type="EMBL" id="JAI30674.1"/>
    </source>
</evidence>
<feature type="compositionally biased region" description="Low complexity" evidence="7">
    <location>
        <begin position="146"/>
        <end position="162"/>
    </location>
</feature>
<dbReference type="Pfam" id="PF07303">
    <property type="entry name" value="Occludin_ELL"/>
    <property type="match status" value="1"/>
</dbReference>
<proteinExistence type="inferred from homology"/>
<evidence type="ECO:0000256" key="7">
    <source>
        <dbReference type="SAM" id="MobiDB-lite"/>
    </source>
</evidence>
<gene>
    <name evidence="9" type="primary">Ell2</name>
    <name evidence="9" type="ORF">c0_g1_i1</name>
</gene>
<dbReference type="Pfam" id="PF10390">
    <property type="entry name" value="ELL"/>
    <property type="match status" value="1"/>
</dbReference>
<sequence length="409" mass="46857">LRVAATPKISSKMNMAAKTHKISNYACAGGSELFVNERPNTHSNREGTATVKIPHITSRKIRERLIHLLAFKAYTRIELNAILKREGSRDCERRVMGTVLKDIAQLRQNTYTLRSRMWKEVDENWPYVTKEQQQQLRWLKEQNSRPPNSSDDVTSVSSCSPPQLEESDPLRTGDTLKRPCENNHEPQTRKQRKTEHTVDNKCLDKQETNCKQPEIHALPRANAAQLDNYDFSEYSEITCGEQRQQYKAAFDQDYEEYMVLFQQMGALERSFGELGGIYLTALRNGSDRQCITKRIVAAHNIISSQESCKRQQRRDYLHAKLAHIKNLITVYDRKCAKEALSLALAMSKQYVSRQEHLNAEIAVPLINGNETSTPTMQFPPTNYERVSDLTKIDFLGTDLALSESDSDDD</sequence>
<dbReference type="OrthoDB" id="6284217at2759"/>
<organism evidence="9">
    <name type="scientific">Bactrocera latifrons</name>
    <name type="common">Malaysian fruit fly</name>
    <name type="synonym">Chaetodacus latifrons</name>
    <dbReference type="NCBI Taxonomy" id="174628"/>
    <lineage>
        <taxon>Eukaryota</taxon>
        <taxon>Metazoa</taxon>
        <taxon>Ecdysozoa</taxon>
        <taxon>Arthropoda</taxon>
        <taxon>Hexapoda</taxon>
        <taxon>Insecta</taxon>
        <taxon>Pterygota</taxon>
        <taxon>Neoptera</taxon>
        <taxon>Endopterygota</taxon>
        <taxon>Diptera</taxon>
        <taxon>Brachycera</taxon>
        <taxon>Muscomorpha</taxon>
        <taxon>Tephritoidea</taxon>
        <taxon>Tephritidae</taxon>
        <taxon>Bactrocera</taxon>
        <taxon>Bactrocera</taxon>
    </lineage>
</organism>
<dbReference type="InterPro" id="IPR019464">
    <property type="entry name" value="ELL_N"/>
</dbReference>
<dbReference type="GO" id="GO:0008023">
    <property type="term" value="C:transcription elongation factor complex"/>
    <property type="evidence" value="ECO:0007669"/>
    <property type="project" value="InterPro"/>
</dbReference>
<evidence type="ECO:0000256" key="5">
    <source>
        <dbReference type="ARBA" id="ARBA00023242"/>
    </source>
</evidence>
<keyword evidence="4" id="KW-0804">Transcription</keyword>
<dbReference type="GO" id="GO:0032968">
    <property type="term" value="P:positive regulation of transcription elongation by RNA polymerase II"/>
    <property type="evidence" value="ECO:0007669"/>
    <property type="project" value="TreeGrafter"/>
</dbReference>
<dbReference type="GO" id="GO:0003746">
    <property type="term" value="F:translation elongation factor activity"/>
    <property type="evidence" value="ECO:0007669"/>
    <property type="project" value="UniProtKB-KW"/>
</dbReference>
<dbReference type="GO" id="GO:0000987">
    <property type="term" value="F:cis-regulatory region sequence-specific DNA binding"/>
    <property type="evidence" value="ECO:0007669"/>
    <property type="project" value="TreeGrafter"/>
</dbReference>
<dbReference type="SUPFAM" id="SSF46785">
    <property type="entry name" value="Winged helix' DNA-binding domain"/>
    <property type="match status" value="1"/>
</dbReference>
<feature type="compositionally biased region" description="Basic and acidic residues" evidence="7">
    <location>
        <begin position="168"/>
        <end position="200"/>
    </location>
</feature>
<dbReference type="InterPro" id="IPR042065">
    <property type="entry name" value="E3_ELL-like"/>
</dbReference>
<dbReference type="InterPro" id="IPR010844">
    <property type="entry name" value="Occludin_ELL"/>
</dbReference>
<evidence type="ECO:0000256" key="2">
    <source>
        <dbReference type="ARBA" id="ARBA00009171"/>
    </source>
</evidence>